<evidence type="ECO:0000259" key="3">
    <source>
        <dbReference type="Pfam" id="PF12850"/>
    </source>
</evidence>
<evidence type="ECO:0000313" key="4">
    <source>
        <dbReference type="EMBL" id="MFD1706131.1"/>
    </source>
</evidence>
<dbReference type="Gene3D" id="3.60.21.10">
    <property type="match status" value="1"/>
</dbReference>
<name>A0ABW4KG01_9BACI</name>
<gene>
    <name evidence="4" type="ORF">ACFSCZ_05090</name>
</gene>
<organism evidence="4 5">
    <name type="scientific">Siminovitchia sediminis</name>
    <dbReference type="NCBI Taxonomy" id="1274353"/>
    <lineage>
        <taxon>Bacteria</taxon>
        <taxon>Bacillati</taxon>
        <taxon>Bacillota</taxon>
        <taxon>Bacilli</taxon>
        <taxon>Bacillales</taxon>
        <taxon>Bacillaceae</taxon>
        <taxon>Siminovitchia</taxon>
    </lineage>
</organism>
<reference evidence="5" key="1">
    <citation type="journal article" date="2019" name="Int. J. Syst. Evol. Microbiol.">
        <title>The Global Catalogue of Microorganisms (GCM) 10K type strain sequencing project: providing services to taxonomists for standard genome sequencing and annotation.</title>
        <authorList>
            <consortium name="The Broad Institute Genomics Platform"/>
            <consortium name="The Broad Institute Genome Sequencing Center for Infectious Disease"/>
            <person name="Wu L."/>
            <person name="Ma J."/>
        </authorList>
    </citation>
    <scope>NUCLEOTIDE SEQUENCE [LARGE SCALE GENOMIC DNA]</scope>
    <source>
        <strain evidence="5">CGMCC 1.12295</strain>
    </source>
</reference>
<evidence type="ECO:0000256" key="1">
    <source>
        <dbReference type="ARBA" id="ARBA00008950"/>
    </source>
</evidence>
<comment type="cofactor">
    <cofactor evidence="2">
        <name>a divalent metal cation</name>
        <dbReference type="ChEBI" id="CHEBI:60240"/>
    </cofactor>
</comment>
<dbReference type="PANTHER" id="PTHR11124">
    <property type="entry name" value="VACUOLAR SORTING PROTEIN VPS29"/>
    <property type="match status" value="1"/>
</dbReference>
<protein>
    <recommendedName>
        <fullName evidence="2">Phosphoesterase</fullName>
        <ecNumber evidence="2">3.1.4.-</ecNumber>
    </recommendedName>
</protein>
<accession>A0ABW4KG01</accession>
<dbReference type="NCBIfam" id="TIGR00040">
    <property type="entry name" value="yfcE"/>
    <property type="match status" value="1"/>
</dbReference>
<dbReference type="RefSeq" id="WP_380772692.1">
    <property type="nucleotide sequence ID" value="NZ_JBHUEO010000008.1"/>
</dbReference>
<dbReference type="EC" id="3.1.4.-" evidence="2"/>
<dbReference type="Pfam" id="PF12850">
    <property type="entry name" value="Metallophos_2"/>
    <property type="match status" value="1"/>
</dbReference>
<keyword evidence="2" id="KW-0479">Metal-binding</keyword>
<feature type="domain" description="Calcineurin-like phosphoesterase" evidence="3">
    <location>
        <begin position="4"/>
        <end position="155"/>
    </location>
</feature>
<keyword evidence="5" id="KW-1185">Reference proteome</keyword>
<dbReference type="InterPro" id="IPR000979">
    <property type="entry name" value="Phosphodiesterase_MJ0936/Vps29"/>
</dbReference>
<comment type="caution">
    <text evidence="4">The sequence shown here is derived from an EMBL/GenBank/DDBJ whole genome shotgun (WGS) entry which is preliminary data.</text>
</comment>
<sequence>MSLLKVVVTSDTHFPGRGKQLPVPLLQECQSADLIIHAGDWVSIDVYRRLAECAEVIGVHGNMDDERIRDQFREKELVRIKGFDIGVVHGHGENKTTEKRALEAFEGNDPDIIIFGHSHIPMIRYFNKVMLMNPGSPADKRRLPYFSYGILHIEEKGFRAEIVTFGK</sequence>
<evidence type="ECO:0000256" key="2">
    <source>
        <dbReference type="RuleBase" id="RU362039"/>
    </source>
</evidence>
<dbReference type="InterPro" id="IPR029052">
    <property type="entry name" value="Metallo-depent_PP-like"/>
</dbReference>
<comment type="similarity">
    <text evidence="1 2">Belongs to the metallophosphoesterase superfamily. YfcE family.</text>
</comment>
<proteinExistence type="inferred from homology"/>
<evidence type="ECO:0000313" key="5">
    <source>
        <dbReference type="Proteomes" id="UP001597301"/>
    </source>
</evidence>
<dbReference type="Proteomes" id="UP001597301">
    <property type="component" value="Unassembled WGS sequence"/>
</dbReference>
<dbReference type="InterPro" id="IPR024654">
    <property type="entry name" value="Calcineurin-like_PHP_lpxH"/>
</dbReference>
<dbReference type="SUPFAM" id="SSF56300">
    <property type="entry name" value="Metallo-dependent phosphatases"/>
    <property type="match status" value="1"/>
</dbReference>
<dbReference type="EMBL" id="JBHUEO010000008">
    <property type="protein sequence ID" value="MFD1706131.1"/>
    <property type="molecule type" value="Genomic_DNA"/>
</dbReference>